<dbReference type="EMBL" id="FOOX01000027">
    <property type="protein sequence ID" value="SFH36424.1"/>
    <property type="molecule type" value="Genomic_DNA"/>
</dbReference>
<dbReference type="STRING" id="341036.SAMN05660649_04912"/>
<dbReference type="Proteomes" id="UP000199337">
    <property type="component" value="Unassembled WGS sequence"/>
</dbReference>
<reference evidence="2" key="1">
    <citation type="submission" date="2016-10" db="EMBL/GenBank/DDBJ databases">
        <authorList>
            <person name="Varghese N."/>
            <person name="Submissions S."/>
        </authorList>
    </citation>
    <scope>NUCLEOTIDE SEQUENCE [LARGE SCALE GENOMIC DNA]</scope>
    <source>
        <strain evidence="2">DSM 17038</strain>
    </source>
</reference>
<dbReference type="RefSeq" id="WP_092475726.1">
    <property type="nucleotide sequence ID" value="NZ_FOOX01000027.1"/>
</dbReference>
<evidence type="ECO:0008006" key="3">
    <source>
        <dbReference type="Google" id="ProtNLM"/>
    </source>
</evidence>
<sequence length="100" mass="11433">MEGTLQLKETDSGWRHYILLNNGGHYDLHCGNSLEVQLGEWIPDDEGERFQANNWLPGRYEANLSYDKPKAHLYIGYAAPFGQGLYIVLPMGVKVRIPER</sequence>
<evidence type="ECO:0000313" key="2">
    <source>
        <dbReference type="Proteomes" id="UP000199337"/>
    </source>
</evidence>
<dbReference type="AlphaFoldDB" id="A0A1I2ZFC2"/>
<evidence type="ECO:0000313" key="1">
    <source>
        <dbReference type="EMBL" id="SFH36424.1"/>
    </source>
</evidence>
<name>A0A1I2ZFC2_9FIRM</name>
<keyword evidence="2" id="KW-1185">Reference proteome</keyword>
<accession>A0A1I2ZFC2</accession>
<protein>
    <recommendedName>
        <fullName evidence="3">DUF5348 domain-containing protein</fullName>
    </recommendedName>
</protein>
<proteinExistence type="predicted"/>
<organism evidence="1 2">
    <name type="scientific">Desulfotruncus arcticus DSM 17038</name>
    <dbReference type="NCBI Taxonomy" id="1121424"/>
    <lineage>
        <taxon>Bacteria</taxon>
        <taxon>Bacillati</taxon>
        <taxon>Bacillota</taxon>
        <taxon>Clostridia</taxon>
        <taxon>Eubacteriales</taxon>
        <taxon>Desulfallaceae</taxon>
        <taxon>Desulfotruncus</taxon>
    </lineage>
</organism>
<gene>
    <name evidence="1" type="ORF">SAMN05660649_04912</name>
</gene>
<dbReference type="OrthoDB" id="1807257at2"/>